<dbReference type="InterPro" id="IPR025661">
    <property type="entry name" value="Pept_asp_AS"/>
</dbReference>
<evidence type="ECO:0000256" key="5">
    <source>
        <dbReference type="ARBA" id="ARBA00023145"/>
    </source>
</evidence>
<dbReference type="FunFam" id="3.90.70.10:FF:000006">
    <property type="entry name" value="Cathepsin S"/>
    <property type="match status" value="1"/>
</dbReference>
<dbReference type="InterPro" id="IPR038765">
    <property type="entry name" value="Papain-like_cys_pep_sf"/>
</dbReference>
<keyword evidence="6" id="KW-1015">Disulfide bond</keyword>
<dbReference type="PROSITE" id="PS00139">
    <property type="entry name" value="THIOL_PROTEASE_CYS"/>
    <property type="match status" value="1"/>
</dbReference>
<dbReference type="Pfam" id="PF00112">
    <property type="entry name" value="Peptidase_C1"/>
    <property type="match status" value="1"/>
</dbReference>
<reference evidence="9" key="2">
    <citation type="submission" date="2025-09" db="UniProtKB">
        <authorList>
            <consortium name="Ensembl"/>
        </authorList>
    </citation>
    <scope>IDENTIFICATION</scope>
</reference>
<evidence type="ECO:0000313" key="10">
    <source>
        <dbReference type="Proteomes" id="UP000694569"/>
    </source>
</evidence>
<dbReference type="CDD" id="cd02248">
    <property type="entry name" value="Peptidase_C1A"/>
    <property type="match status" value="1"/>
</dbReference>
<evidence type="ECO:0000313" key="9">
    <source>
        <dbReference type="Ensembl" id="ENSLLEP00000040117.1"/>
    </source>
</evidence>
<dbReference type="Ensembl" id="ENSLLET00000041743.1">
    <property type="protein sequence ID" value="ENSLLEP00000040117.1"/>
    <property type="gene ID" value="ENSLLEG00000025538.1"/>
</dbReference>
<dbReference type="Pfam" id="PF08246">
    <property type="entry name" value="Inhibitor_I29"/>
    <property type="match status" value="1"/>
</dbReference>
<dbReference type="InterPro" id="IPR025660">
    <property type="entry name" value="Pept_his_AS"/>
</dbReference>
<dbReference type="InterPro" id="IPR000169">
    <property type="entry name" value="Pept_cys_AS"/>
</dbReference>
<evidence type="ECO:0000259" key="8">
    <source>
        <dbReference type="SMART" id="SM00848"/>
    </source>
</evidence>
<reference evidence="9" key="1">
    <citation type="submission" date="2025-08" db="UniProtKB">
        <authorList>
            <consortium name="Ensembl"/>
        </authorList>
    </citation>
    <scope>IDENTIFICATION</scope>
</reference>
<evidence type="ECO:0000259" key="7">
    <source>
        <dbReference type="SMART" id="SM00645"/>
    </source>
</evidence>
<sequence length="330" mass="36863">MFWLVVLALPLVKAVPYEYNGTMENQWELFKKTYLKQYNSQENEGFRRQIWEKNLRLITAHNLGYAKGFSTFEMAMNRFGDLTREEAVKMLNGLKVPAWRKPTNFTFEKHVDPAAIPKSVDYRKKGYVTPIRNQGSCGSCWAFSSVGALEGQLMKTTGNLVVLSPQNLVDCVKTNDGCGGGYMTNAFEYVKENDGIDSEEAYPYTGTDQDCSYDPSGKAASCTEYQEVTKGSEVALMESVATVGPVSVGIDASLESFLYYSTGIYYDENCDPDAIDHAVLVVGYGMQSSSNYWIIKNSWGEDWGEQGYIRMAKDKENACGIANLASYPLM</sequence>
<organism evidence="9 10">
    <name type="scientific">Leptobrachium leishanense</name>
    <name type="common">Leishan spiny toad</name>
    <dbReference type="NCBI Taxonomy" id="445787"/>
    <lineage>
        <taxon>Eukaryota</taxon>
        <taxon>Metazoa</taxon>
        <taxon>Chordata</taxon>
        <taxon>Craniata</taxon>
        <taxon>Vertebrata</taxon>
        <taxon>Euteleostomi</taxon>
        <taxon>Amphibia</taxon>
        <taxon>Batrachia</taxon>
        <taxon>Anura</taxon>
        <taxon>Pelobatoidea</taxon>
        <taxon>Megophryidae</taxon>
        <taxon>Leptobrachium</taxon>
    </lineage>
</organism>
<evidence type="ECO:0000256" key="6">
    <source>
        <dbReference type="ARBA" id="ARBA00023157"/>
    </source>
</evidence>
<proteinExistence type="inferred from homology"/>
<dbReference type="Proteomes" id="UP000694569">
    <property type="component" value="Unplaced"/>
</dbReference>
<name>A0A8C5WIB1_9ANUR</name>
<evidence type="ECO:0000256" key="4">
    <source>
        <dbReference type="ARBA" id="ARBA00022807"/>
    </source>
</evidence>
<evidence type="ECO:0000256" key="3">
    <source>
        <dbReference type="ARBA" id="ARBA00022801"/>
    </source>
</evidence>
<accession>A0A8C5WIB1</accession>
<keyword evidence="2" id="KW-0645">Protease</keyword>
<dbReference type="SUPFAM" id="SSF54001">
    <property type="entry name" value="Cysteine proteinases"/>
    <property type="match status" value="1"/>
</dbReference>
<protein>
    <recommendedName>
        <fullName evidence="11">Cathepsin K</fullName>
    </recommendedName>
</protein>
<dbReference type="AlphaFoldDB" id="A0A8C5WIB1"/>
<comment type="similarity">
    <text evidence="1">Belongs to the peptidase C1 family.</text>
</comment>
<dbReference type="PROSITE" id="PS00640">
    <property type="entry name" value="THIOL_PROTEASE_ASN"/>
    <property type="match status" value="1"/>
</dbReference>
<dbReference type="InterPro" id="IPR039417">
    <property type="entry name" value="Peptidase_C1A_papain-like"/>
</dbReference>
<dbReference type="GO" id="GO:0006508">
    <property type="term" value="P:proteolysis"/>
    <property type="evidence" value="ECO:0007669"/>
    <property type="project" value="UniProtKB-KW"/>
</dbReference>
<dbReference type="PANTHER" id="PTHR12411">
    <property type="entry name" value="CYSTEINE PROTEASE FAMILY C1-RELATED"/>
    <property type="match status" value="1"/>
</dbReference>
<feature type="domain" description="Cathepsin propeptide inhibitor" evidence="8">
    <location>
        <begin position="27"/>
        <end position="87"/>
    </location>
</feature>
<dbReference type="PRINTS" id="PR00705">
    <property type="entry name" value="PAPAIN"/>
</dbReference>
<evidence type="ECO:0008006" key="11">
    <source>
        <dbReference type="Google" id="ProtNLM"/>
    </source>
</evidence>
<dbReference type="InterPro" id="IPR000668">
    <property type="entry name" value="Peptidase_C1A_C"/>
</dbReference>
<dbReference type="OrthoDB" id="65740at2759"/>
<dbReference type="SMART" id="SM00645">
    <property type="entry name" value="Pept_C1"/>
    <property type="match status" value="1"/>
</dbReference>
<dbReference type="Gene3D" id="3.90.70.10">
    <property type="entry name" value="Cysteine proteinases"/>
    <property type="match status" value="1"/>
</dbReference>
<keyword evidence="5" id="KW-0865">Zymogen</keyword>
<evidence type="ECO:0000256" key="1">
    <source>
        <dbReference type="ARBA" id="ARBA00008455"/>
    </source>
</evidence>
<dbReference type="SMART" id="SM00848">
    <property type="entry name" value="Inhibitor_I29"/>
    <property type="match status" value="1"/>
</dbReference>
<dbReference type="PROSITE" id="PS00639">
    <property type="entry name" value="THIOL_PROTEASE_HIS"/>
    <property type="match status" value="1"/>
</dbReference>
<keyword evidence="10" id="KW-1185">Reference proteome</keyword>
<feature type="domain" description="Peptidase C1A papain C-terminal" evidence="7">
    <location>
        <begin position="116"/>
        <end position="329"/>
    </location>
</feature>
<dbReference type="GO" id="GO:0008234">
    <property type="term" value="F:cysteine-type peptidase activity"/>
    <property type="evidence" value="ECO:0007669"/>
    <property type="project" value="UniProtKB-KW"/>
</dbReference>
<keyword evidence="4" id="KW-0788">Thiol protease</keyword>
<evidence type="ECO:0000256" key="2">
    <source>
        <dbReference type="ARBA" id="ARBA00022670"/>
    </source>
</evidence>
<keyword evidence="3" id="KW-0378">Hydrolase</keyword>
<dbReference type="InterPro" id="IPR013201">
    <property type="entry name" value="Prot_inhib_I29"/>
</dbReference>
<dbReference type="GeneTree" id="ENSGT00940000157759"/>
<dbReference type="InterPro" id="IPR013128">
    <property type="entry name" value="Peptidase_C1A"/>
</dbReference>